<dbReference type="EMBL" id="CATNWA010020275">
    <property type="protein sequence ID" value="CAI9617563.1"/>
    <property type="molecule type" value="Genomic_DNA"/>
</dbReference>
<feature type="region of interest" description="Disordered" evidence="1">
    <location>
        <begin position="1"/>
        <end position="43"/>
    </location>
</feature>
<feature type="non-terminal residue" evidence="2">
    <location>
        <position position="1"/>
    </location>
</feature>
<dbReference type="Proteomes" id="UP001162483">
    <property type="component" value="Unassembled WGS sequence"/>
</dbReference>
<evidence type="ECO:0000313" key="3">
    <source>
        <dbReference type="Proteomes" id="UP001162483"/>
    </source>
</evidence>
<evidence type="ECO:0000313" key="2">
    <source>
        <dbReference type="EMBL" id="CAI9617563.1"/>
    </source>
</evidence>
<evidence type="ECO:0000256" key="1">
    <source>
        <dbReference type="SAM" id="MobiDB-lite"/>
    </source>
</evidence>
<organism evidence="2 3">
    <name type="scientific">Staurois parvus</name>
    <dbReference type="NCBI Taxonomy" id="386267"/>
    <lineage>
        <taxon>Eukaryota</taxon>
        <taxon>Metazoa</taxon>
        <taxon>Chordata</taxon>
        <taxon>Craniata</taxon>
        <taxon>Vertebrata</taxon>
        <taxon>Euteleostomi</taxon>
        <taxon>Amphibia</taxon>
        <taxon>Batrachia</taxon>
        <taxon>Anura</taxon>
        <taxon>Neobatrachia</taxon>
        <taxon>Ranoidea</taxon>
        <taxon>Ranidae</taxon>
        <taxon>Staurois</taxon>
    </lineage>
</organism>
<name>A0ABN9H714_9NEOB</name>
<reference evidence="2" key="1">
    <citation type="submission" date="2023-05" db="EMBL/GenBank/DDBJ databases">
        <authorList>
            <person name="Stuckert A."/>
        </authorList>
    </citation>
    <scope>NUCLEOTIDE SEQUENCE</scope>
</reference>
<keyword evidence="3" id="KW-1185">Reference proteome</keyword>
<accession>A0ABN9H714</accession>
<sequence>RKEPDHGLERELDVRAPGSQAPPVSCREGERCAGSPGETSRGEGGACLPACLPACRGPKTSGTGGHRGGSSCALGPRRCVFPGAQWTPGDQVICRKGTLGGRGGSLCFLEQGRCQLSSSCTQDRGSWRHAETCWVNPPPPAIHSLCEGNVKCNVPQKRVPGAASPLTWSKGRDVLKCGKVSQRSSISIETRDLTWRRSIPVLSAGNVFHVSPIFIYTSDNTRGSSHTLVQSAEMFSQISLDFTYIRDLTQVKSHMSVLSAGNTFQ</sequence>
<feature type="compositionally biased region" description="Basic and acidic residues" evidence="1">
    <location>
        <begin position="1"/>
        <end position="14"/>
    </location>
</feature>
<proteinExistence type="predicted"/>
<gene>
    <name evidence="2" type="ORF">SPARVUS_LOCUS15569573</name>
</gene>
<evidence type="ECO:0008006" key="4">
    <source>
        <dbReference type="Google" id="ProtNLM"/>
    </source>
</evidence>
<comment type="caution">
    <text evidence="2">The sequence shown here is derived from an EMBL/GenBank/DDBJ whole genome shotgun (WGS) entry which is preliminary data.</text>
</comment>
<protein>
    <recommendedName>
        <fullName evidence="4">Sushi domain-containing protein</fullName>
    </recommendedName>
</protein>